<name>A0A1B1C8W5_RHILE</name>
<dbReference type="AlphaFoldDB" id="A0A1B1C8W5"/>
<reference evidence="2 3" key="1">
    <citation type="submission" date="2016-06" db="EMBL/GenBank/DDBJ databases">
        <title>Microsymbionts genomes from the relict species Vavilovia formosa.</title>
        <authorList>
            <person name="Chirak E."/>
            <person name="Kimeklis A."/>
            <person name="Andronov E."/>
        </authorList>
    </citation>
    <scope>NUCLEOTIDE SEQUENCE [LARGE SCALE GENOMIC DNA]</scope>
    <source>
        <strain evidence="2 3">Vaf10</strain>
    </source>
</reference>
<feature type="region of interest" description="Disordered" evidence="1">
    <location>
        <begin position="1"/>
        <end position="21"/>
    </location>
</feature>
<proteinExistence type="predicted"/>
<evidence type="ECO:0000313" key="2">
    <source>
        <dbReference type="EMBL" id="ANP86233.1"/>
    </source>
</evidence>
<evidence type="ECO:0000256" key="1">
    <source>
        <dbReference type="SAM" id="MobiDB-lite"/>
    </source>
</evidence>
<dbReference type="Proteomes" id="UP000092691">
    <property type="component" value="Chromosome"/>
</dbReference>
<dbReference type="OrthoDB" id="8404499at2"/>
<dbReference type="EMBL" id="CP016286">
    <property type="protein sequence ID" value="ANP86233.1"/>
    <property type="molecule type" value="Genomic_DNA"/>
</dbReference>
<sequence length="64" mass="7051">MSFADDRPQLQADAAEADSTIKTEATTKAAARYEFIEIPHPRGSNLARVDVQHDCGFVRIEAMS</sequence>
<evidence type="ECO:0000313" key="3">
    <source>
        <dbReference type="Proteomes" id="UP000092691"/>
    </source>
</evidence>
<organism evidence="2 3">
    <name type="scientific">Rhizobium leguminosarum</name>
    <dbReference type="NCBI Taxonomy" id="384"/>
    <lineage>
        <taxon>Bacteria</taxon>
        <taxon>Pseudomonadati</taxon>
        <taxon>Pseudomonadota</taxon>
        <taxon>Alphaproteobacteria</taxon>
        <taxon>Hyphomicrobiales</taxon>
        <taxon>Rhizobiaceae</taxon>
        <taxon>Rhizobium/Agrobacterium group</taxon>
        <taxon>Rhizobium</taxon>
    </lineage>
</organism>
<gene>
    <name evidence="2" type="ORF">BA011_11180</name>
</gene>
<protein>
    <submittedName>
        <fullName evidence="2">Uncharacterized protein</fullName>
    </submittedName>
</protein>
<accession>A0A1B1C8W5</accession>